<dbReference type="Gene3D" id="2.40.50.140">
    <property type="entry name" value="Nucleic acid-binding proteins"/>
    <property type="match status" value="1"/>
</dbReference>
<evidence type="ECO:0000313" key="7">
    <source>
        <dbReference type="EMBL" id="PWK56492.1"/>
    </source>
</evidence>
<dbReference type="GO" id="GO:0070475">
    <property type="term" value="P:rRNA base methylation"/>
    <property type="evidence" value="ECO:0007669"/>
    <property type="project" value="TreeGrafter"/>
</dbReference>
<dbReference type="InterPro" id="IPR029063">
    <property type="entry name" value="SAM-dependent_MTases_sf"/>
</dbReference>
<dbReference type="Gene3D" id="2.40.50.1070">
    <property type="match status" value="1"/>
</dbReference>
<keyword evidence="2 6" id="KW-0489">Methyltransferase</keyword>
<evidence type="ECO:0000256" key="1">
    <source>
        <dbReference type="ARBA" id="ARBA00022485"/>
    </source>
</evidence>
<evidence type="ECO:0000313" key="8">
    <source>
        <dbReference type="Proteomes" id="UP000245390"/>
    </source>
</evidence>
<keyword evidence="3 6" id="KW-0808">Transferase</keyword>
<evidence type="ECO:0000256" key="3">
    <source>
        <dbReference type="ARBA" id="ARBA00022679"/>
    </source>
</evidence>
<comment type="caution">
    <text evidence="7">The sequence shown here is derived from an EMBL/GenBank/DDBJ whole genome shotgun (WGS) entry which is preliminary data.</text>
</comment>
<evidence type="ECO:0000256" key="4">
    <source>
        <dbReference type="ARBA" id="ARBA00022691"/>
    </source>
</evidence>
<dbReference type="PROSITE" id="PS51687">
    <property type="entry name" value="SAM_MT_RNA_M5U"/>
    <property type="match status" value="1"/>
</dbReference>
<comment type="similarity">
    <text evidence="6">Belongs to the class I-like SAM-binding methyltransferase superfamily. RNA M5U methyltransferase family.</text>
</comment>
<protein>
    <submittedName>
        <fullName evidence="7">23S rRNA m(5)U-1939 methyltransferase</fullName>
    </submittedName>
</protein>
<dbReference type="Pfam" id="PF05958">
    <property type="entry name" value="tRNA_U5-meth_tr"/>
    <property type="match status" value="1"/>
</dbReference>
<accession>A0A316G788</accession>
<dbReference type="GO" id="GO:0070041">
    <property type="term" value="F:rRNA (uridine-C5-)-methyltransferase activity"/>
    <property type="evidence" value="ECO:0007669"/>
    <property type="project" value="TreeGrafter"/>
</dbReference>
<keyword evidence="1" id="KW-0479">Metal-binding</keyword>
<dbReference type="InterPro" id="IPR010280">
    <property type="entry name" value="U5_MeTrfase_fam"/>
</dbReference>
<evidence type="ECO:0000256" key="2">
    <source>
        <dbReference type="ARBA" id="ARBA00022603"/>
    </source>
</evidence>
<reference evidence="7 8" key="1">
    <citation type="submission" date="2018-05" db="EMBL/GenBank/DDBJ databases">
        <title>Genomic Encyclopedia of Type Strains, Phase IV (KMG-IV): sequencing the most valuable type-strain genomes for metagenomic binning, comparative biology and taxonomic classification.</title>
        <authorList>
            <person name="Goeker M."/>
        </authorList>
    </citation>
    <scope>NUCLEOTIDE SEQUENCE [LARGE SCALE GENOMIC DNA]</scope>
    <source>
        <strain evidence="7 8">DSM 103371</strain>
    </source>
</reference>
<dbReference type="PANTHER" id="PTHR11061">
    <property type="entry name" value="RNA M5U METHYLTRANSFERASE"/>
    <property type="match status" value="1"/>
</dbReference>
<dbReference type="Proteomes" id="UP000245390">
    <property type="component" value="Unassembled WGS sequence"/>
</dbReference>
<feature type="binding site" evidence="6">
    <location>
        <position position="240"/>
    </location>
    <ligand>
        <name>S-adenosyl-L-methionine</name>
        <dbReference type="ChEBI" id="CHEBI:59789"/>
    </ligand>
</feature>
<dbReference type="InterPro" id="IPR012340">
    <property type="entry name" value="NA-bd_OB-fold"/>
</dbReference>
<evidence type="ECO:0000256" key="5">
    <source>
        <dbReference type="ARBA" id="ARBA00023014"/>
    </source>
</evidence>
<feature type="binding site" evidence="6">
    <location>
        <position position="288"/>
    </location>
    <ligand>
        <name>S-adenosyl-L-methionine</name>
        <dbReference type="ChEBI" id="CHEBI:59789"/>
    </ligand>
</feature>
<keyword evidence="1" id="KW-0004">4Fe-4S</keyword>
<dbReference type="Gene3D" id="3.40.50.150">
    <property type="entry name" value="Vaccinia Virus protein VP39"/>
    <property type="match status" value="1"/>
</dbReference>
<dbReference type="KEGG" id="salo:EF888_21115"/>
<name>A0A316G788_9RHOB</name>
<dbReference type="OrthoDB" id="9804590at2"/>
<keyword evidence="4 6" id="KW-0949">S-adenosyl-L-methionine</keyword>
<proteinExistence type="inferred from homology"/>
<keyword evidence="1" id="KW-0408">Iron</keyword>
<feature type="active site" description="Nucleophile" evidence="6">
    <location>
        <position position="362"/>
    </location>
</feature>
<organism evidence="7 8">
    <name type="scientific">Silicimonas algicola</name>
    <dbReference type="NCBI Taxonomy" id="1826607"/>
    <lineage>
        <taxon>Bacteria</taxon>
        <taxon>Pseudomonadati</taxon>
        <taxon>Pseudomonadota</taxon>
        <taxon>Alphaproteobacteria</taxon>
        <taxon>Rhodobacterales</taxon>
        <taxon>Paracoccaceae</taxon>
    </lineage>
</organism>
<gene>
    <name evidence="7" type="ORF">C8D95_104164</name>
</gene>
<dbReference type="SUPFAM" id="SSF53335">
    <property type="entry name" value="S-adenosyl-L-methionine-dependent methyltransferases"/>
    <property type="match status" value="1"/>
</dbReference>
<sequence length="404" mass="42904">MQATILRLGHLGDGIAEGPVFVPRTLPGEVVEGELSGDRLASPRIVTPSSNRVSAPCPHYRGCGGCALQHASDDFVADWKAGVVETALSAVGIEAKVRRVHTSPPGSRRRATFTGRRTKSGAIIGFHAPYSDAIREVPHCLLVRPALVEALPVLERIVTLGGSRKGEVRLTVTETDSGLDVAVTGGKPIDVSLQAHFGAVAAEAGLARLSWDREVVAMERPPLVQFGRAQVTPPPGAFLQATTEGEAALVAGVREALDGATGDIVDLFAGCGTFSLPLAERGHVHAVEAEEEMLEALDRGWRHAPGLHAVTTETRDLFRRPLDAEALSHFGAAVIDPPRAGAERQVESLAASNISRVAMVSCSPVTFARDTARLVQAGFGIAWMDVVDQFRWSTHVEIIAAFTR</sequence>
<feature type="binding site" evidence="6">
    <location>
        <position position="268"/>
    </location>
    <ligand>
        <name>S-adenosyl-L-methionine</name>
        <dbReference type="ChEBI" id="CHEBI:59789"/>
    </ligand>
</feature>
<dbReference type="RefSeq" id="WP_109759183.1">
    <property type="nucleotide sequence ID" value="NZ_CP034588.1"/>
</dbReference>
<dbReference type="EMBL" id="QGGV01000004">
    <property type="protein sequence ID" value="PWK56492.1"/>
    <property type="molecule type" value="Genomic_DNA"/>
</dbReference>
<dbReference type="AlphaFoldDB" id="A0A316G788"/>
<keyword evidence="8" id="KW-1185">Reference proteome</keyword>
<evidence type="ECO:0000256" key="6">
    <source>
        <dbReference type="PROSITE-ProRule" id="PRU01024"/>
    </source>
</evidence>
<dbReference type="GO" id="GO:0051539">
    <property type="term" value="F:4 iron, 4 sulfur cluster binding"/>
    <property type="evidence" value="ECO:0007669"/>
    <property type="project" value="UniProtKB-KW"/>
</dbReference>
<keyword evidence="5" id="KW-0411">Iron-sulfur</keyword>
<feature type="binding site" evidence="6">
    <location>
        <position position="336"/>
    </location>
    <ligand>
        <name>S-adenosyl-L-methionine</name>
        <dbReference type="ChEBI" id="CHEBI:59789"/>
    </ligand>
</feature>
<dbReference type="PANTHER" id="PTHR11061:SF49">
    <property type="entry name" value="23S RRNA (URACIL(1939)-C(5))-METHYLTRANSFERASE RLMD"/>
    <property type="match status" value="1"/>
</dbReference>